<dbReference type="AlphaFoldDB" id="K9UL60"/>
<feature type="transmembrane region" description="Helical" evidence="8">
    <location>
        <begin position="293"/>
        <end position="312"/>
    </location>
</feature>
<evidence type="ECO:0000256" key="8">
    <source>
        <dbReference type="HAMAP-Rule" id="MF_02078"/>
    </source>
</evidence>
<dbReference type="GO" id="GO:0005886">
    <property type="term" value="C:plasma membrane"/>
    <property type="evidence" value="ECO:0007669"/>
    <property type="project" value="UniProtKB-SubCell"/>
</dbReference>
<dbReference type="RefSeq" id="WP_015161667.1">
    <property type="nucleotide sequence ID" value="NC_019697.1"/>
</dbReference>
<dbReference type="InterPro" id="IPR004268">
    <property type="entry name" value="MurJ"/>
</dbReference>
<dbReference type="PANTHER" id="PTHR43486">
    <property type="entry name" value="LIPID II FLIPPASE MURJ-RELATED"/>
    <property type="match status" value="1"/>
</dbReference>
<comment type="pathway">
    <text evidence="8">Cell wall biogenesis; peptidoglycan biosynthesis.</text>
</comment>
<dbReference type="OrthoDB" id="9804143at2"/>
<dbReference type="eggNOG" id="COG0728">
    <property type="taxonomic scope" value="Bacteria"/>
</dbReference>
<dbReference type="PANTHER" id="PTHR43486:SF1">
    <property type="entry name" value="LIPID II FLIPPASE MURJ-RELATED"/>
    <property type="match status" value="1"/>
</dbReference>
<name>K9UL60_CHAP6</name>
<dbReference type="GO" id="GO:0008360">
    <property type="term" value="P:regulation of cell shape"/>
    <property type="evidence" value="ECO:0007669"/>
    <property type="project" value="UniProtKB-KW"/>
</dbReference>
<dbReference type="PATRIC" id="fig|1173020.3.peg.5317"/>
<keyword evidence="3 8" id="KW-0812">Transmembrane</keyword>
<reference evidence="9 10" key="1">
    <citation type="submission" date="2012-05" db="EMBL/GenBank/DDBJ databases">
        <title>Finished chromosome of genome of Chamaesiphon sp. PCC 6605.</title>
        <authorList>
            <consortium name="US DOE Joint Genome Institute"/>
            <person name="Gugger M."/>
            <person name="Coursin T."/>
            <person name="Rippka R."/>
            <person name="Tandeau De Marsac N."/>
            <person name="Huntemann M."/>
            <person name="Wei C.-L."/>
            <person name="Han J."/>
            <person name="Detter J.C."/>
            <person name="Han C."/>
            <person name="Tapia R."/>
            <person name="Chen A."/>
            <person name="Kyrpides N."/>
            <person name="Mavromatis K."/>
            <person name="Markowitz V."/>
            <person name="Szeto E."/>
            <person name="Ivanova N."/>
            <person name="Pagani I."/>
            <person name="Pati A."/>
            <person name="Goodwin L."/>
            <person name="Nordberg H.P."/>
            <person name="Cantor M.N."/>
            <person name="Hua S.X."/>
            <person name="Woyke T."/>
            <person name="Kerfeld C.A."/>
        </authorList>
    </citation>
    <scope>NUCLEOTIDE SEQUENCE [LARGE SCALE GENOMIC DNA]</scope>
    <source>
        <strain evidence="10">ATCC 27169 / PCC 6605</strain>
    </source>
</reference>
<comment type="subcellular location">
    <subcellularLocation>
        <location evidence="1 8">Cell membrane</location>
        <topology evidence="1 8">Multi-pass membrane protein</topology>
    </subcellularLocation>
</comment>
<evidence type="ECO:0000256" key="6">
    <source>
        <dbReference type="ARBA" id="ARBA00022989"/>
    </source>
</evidence>
<sequence length="541" mass="57959">MTESKKPTRSIASIAGIVAAATLISKVFGLVRSIALAAAFGNGIVTEAFAYAYAIPGFLLILLGGINGPFHSAIVSVLTKEKDKSQVAPIVETITTIVGIVLLCVSIAIFCFASNAIDIVAPNLAHSSDAARGALVRQCAIEQLQIMSAMAVLAGFIGIGFGTLSSADFYWLPSISPLLTSSTTIVGVGVLAVYLGPKIMLSENALLAGKVLAGTTLIGALLQWLMQVITQWRVGLGTIKPRLEWRRQGVQDVLKILGPATFSSGTLQINLFIDLAFASGIAGAASAMQYSGLLIQTPLGIISNIILVSLLPEFSRLADPQNWTQLKDRIRQGLLLTGIAMMPLSAVMMALAFPIVQTVYQYGAFKTQDSQLVGSILIASSLGMFIFLGRDVLVRVFYALGDGSTPFKISMVNIFFNFLFDYLFWKPFGAAGITLSTVCINLISFSVMLFLLDRRLNGLPWRGFVPLLGIFFASTVAGGVTWGISYGWQQFIPVSNTITLLVQLAISGGMGFAVFAAIVSQLKLPEFDRFVAQIRQKIFKK</sequence>
<dbReference type="NCBIfam" id="TIGR01695">
    <property type="entry name" value="murJ_mviN"/>
    <property type="match status" value="1"/>
</dbReference>
<dbReference type="HAMAP" id="MF_02078">
    <property type="entry name" value="MurJ_MviN"/>
    <property type="match status" value="1"/>
</dbReference>
<dbReference type="HOGENOM" id="CLU_006797_5_2_3"/>
<evidence type="ECO:0000256" key="4">
    <source>
        <dbReference type="ARBA" id="ARBA00022960"/>
    </source>
</evidence>
<dbReference type="GO" id="GO:0071555">
    <property type="term" value="P:cell wall organization"/>
    <property type="evidence" value="ECO:0007669"/>
    <property type="project" value="UniProtKB-KW"/>
</dbReference>
<comment type="similarity">
    <text evidence="8">Belongs to the MurJ/MviN family.</text>
</comment>
<keyword evidence="8" id="KW-0961">Cell wall biogenesis/degradation</keyword>
<keyword evidence="4 8" id="KW-0133">Cell shape</keyword>
<comment type="function">
    <text evidence="8">Involved in peptidoglycan biosynthesis. Transports lipid-linked peptidoglycan precursors from the inner to the outer leaflet of the cytoplasmic membrane.</text>
</comment>
<evidence type="ECO:0000313" key="9">
    <source>
        <dbReference type="EMBL" id="AFY95570.1"/>
    </source>
</evidence>
<feature type="transmembrane region" description="Helical" evidence="8">
    <location>
        <begin position="50"/>
        <end position="70"/>
    </location>
</feature>
<evidence type="ECO:0000256" key="7">
    <source>
        <dbReference type="ARBA" id="ARBA00023136"/>
    </source>
</evidence>
<feature type="transmembrane region" description="Helical" evidence="8">
    <location>
        <begin position="500"/>
        <end position="519"/>
    </location>
</feature>
<keyword evidence="6 8" id="KW-1133">Transmembrane helix</keyword>
<dbReference type="EMBL" id="CP003600">
    <property type="protein sequence ID" value="AFY95570.1"/>
    <property type="molecule type" value="Genomic_DNA"/>
</dbReference>
<accession>K9UL60</accession>
<dbReference type="Proteomes" id="UP000010366">
    <property type="component" value="Chromosome"/>
</dbReference>
<keyword evidence="10" id="KW-1185">Reference proteome</keyword>
<dbReference type="PRINTS" id="PR01806">
    <property type="entry name" value="VIRFACTRMVIN"/>
</dbReference>
<dbReference type="GO" id="GO:0009252">
    <property type="term" value="P:peptidoglycan biosynthetic process"/>
    <property type="evidence" value="ECO:0007669"/>
    <property type="project" value="UniProtKB-UniRule"/>
</dbReference>
<feature type="transmembrane region" description="Helical" evidence="8">
    <location>
        <begin position="372"/>
        <end position="393"/>
    </location>
</feature>
<dbReference type="CDD" id="cd13123">
    <property type="entry name" value="MATE_MurJ_like"/>
    <property type="match status" value="1"/>
</dbReference>
<dbReference type="GO" id="GO:0015648">
    <property type="term" value="F:lipid-linked peptidoglycan transporter activity"/>
    <property type="evidence" value="ECO:0007669"/>
    <property type="project" value="UniProtKB-UniRule"/>
</dbReference>
<feature type="transmembrane region" description="Helical" evidence="8">
    <location>
        <begin position="333"/>
        <end position="360"/>
    </location>
</feature>
<evidence type="ECO:0000256" key="1">
    <source>
        <dbReference type="ARBA" id="ARBA00004651"/>
    </source>
</evidence>
<gene>
    <name evidence="8" type="primary">murJ</name>
    <name evidence="9" type="ORF">Cha6605_4652</name>
</gene>
<feature type="transmembrane region" description="Helical" evidence="8">
    <location>
        <begin position="90"/>
        <end position="113"/>
    </location>
</feature>
<dbReference type="STRING" id="1173020.Cha6605_4652"/>
<feature type="transmembrane region" description="Helical" evidence="8">
    <location>
        <begin position="464"/>
        <end position="488"/>
    </location>
</feature>
<organism evidence="9 10">
    <name type="scientific">Chamaesiphon minutus (strain ATCC 27169 / PCC 6605)</name>
    <dbReference type="NCBI Taxonomy" id="1173020"/>
    <lineage>
        <taxon>Bacteria</taxon>
        <taxon>Bacillati</taxon>
        <taxon>Cyanobacteriota</taxon>
        <taxon>Cyanophyceae</taxon>
        <taxon>Gomontiellales</taxon>
        <taxon>Chamaesiphonaceae</taxon>
        <taxon>Chamaesiphon</taxon>
    </lineage>
</organism>
<feature type="transmembrane region" description="Helical" evidence="8">
    <location>
        <begin position="431"/>
        <end position="452"/>
    </location>
</feature>
<feature type="transmembrane region" description="Helical" evidence="8">
    <location>
        <begin position="12"/>
        <end position="38"/>
    </location>
</feature>
<keyword evidence="7 8" id="KW-0472">Membrane</keyword>
<feature type="transmembrane region" description="Helical" evidence="8">
    <location>
        <begin position="405"/>
        <end position="425"/>
    </location>
</feature>
<keyword evidence="5 8" id="KW-0573">Peptidoglycan synthesis</keyword>
<evidence type="ECO:0000313" key="10">
    <source>
        <dbReference type="Proteomes" id="UP000010366"/>
    </source>
</evidence>
<protein>
    <recommendedName>
        <fullName evidence="8">Probable lipid II flippase MurJ</fullName>
    </recommendedName>
</protein>
<evidence type="ECO:0000256" key="5">
    <source>
        <dbReference type="ARBA" id="ARBA00022984"/>
    </source>
</evidence>
<evidence type="ECO:0000256" key="2">
    <source>
        <dbReference type="ARBA" id="ARBA00022475"/>
    </source>
</evidence>
<feature type="transmembrane region" description="Helical" evidence="8">
    <location>
        <begin position="146"/>
        <end position="164"/>
    </location>
</feature>
<keyword evidence="8" id="KW-0813">Transport</keyword>
<feature type="transmembrane region" description="Helical" evidence="8">
    <location>
        <begin position="170"/>
        <end position="195"/>
    </location>
</feature>
<proteinExistence type="inferred from homology"/>
<evidence type="ECO:0000256" key="3">
    <source>
        <dbReference type="ARBA" id="ARBA00022692"/>
    </source>
</evidence>
<dbReference type="UniPathway" id="UPA00219"/>
<feature type="transmembrane region" description="Helical" evidence="8">
    <location>
        <begin position="207"/>
        <end position="226"/>
    </location>
</feature>
<dbReference type="Pfam" id="PF03023">
    <property type="entry name" value="MurJ"/>
    <property type="match status" value="1"/>
</dbReference>
<dbReference type="KEGG" id="cmp:Cha6605_4652"/>
<keyword evidence="2 8" id="KW-1003">Cell membrane</keyword>